<evidence type="ECO:0000259" key="2">
    <source>
        <dbReference type="PROSITE" id="PS50158"/>
    </source>
</evidence>
<evidence type="ECO:0000313" key="3">
    <source>
        <dbReference type="EnsemblPlants" id="Bo8g058480.1"/>
    </source>
</evidence>
<dbReference type="GO" id="GO:0003676">
    <property type="term" value="F:nucleic acid binding"/>
    <property type="evidence" value="ECO:0007669"/>
    <property type="project" value="InterPro"/>
</dbReference>
<dbReference type="Gene3D" id="4.10.60.10">
    <property type="entry name" value="Zinc finger, CCHC-type"/>
    <property type="match status" value="1"/>
</dbReference>
<dbReference type="Proteomes" id="UP000032141">
    <property type="component" value="Chromosome C8"/>
</dbReference>
<dbReference type="InterPro" id="IPR001878">
    <property type="entry name" value="Znf_CCHC"/>
</dbReference>
<proteinExistence type="predicted"/>
<keyword evidence="1" id="KW-0862">Zinc</keyword>
<dbReference type="GO" id="GO:0008270">
    <property type="term" value="F:zinc ion binding"/>
    <property type="evidence" value="ECO:0007669"/>
    <property type="project" value="UniProtKB-KW"/>
</dbReference>
<dbReference type="SUPFAM" id="SSF57756">
    <property type="entry name" value="Retrovirus zinc finger-like domains"/>
    <property type="match status" value="1"/>
</dbReference>
<feature type="domain" description="CCHC-type" evidence="2">
    <location>
        <begin position="17"/>
        <end position="31"/>
    </location>
</feature>
<evidence type="ECO:0000313" key="4">
    <source>
        <dbReference type="Proteomes" id="UP000032141"/>
    </source>
</evidence>
<reference evidence="3" key="2">
    <citation type="submission" date="2015-03" db="UniProtKB">
        <authorList>
            <consortium name="EnsemblPlants"/>
        </authorList>
    </citation>
    <scope>IDENTIFICATION</scope>
</reference>
<dbReference type="PROSITE" id="PS50158">
    <property type="entry name" value="ZF_CCHC"/>
    <property type="match status" value="1"/>
</dbReference>
<sequence length="305" mass="33770">MADRSQGMDGVSPPVECWNCRKTGHIKKNCRAPPKKEDNTRGGANAVTRKIADALVVSVDSPRKIEARGAAGNNTKASISYVDSPVDSWVLDSGARKITESWYWRYQPEDVRRTCVEDYECQTCAKVDVKSDLTWRVKKGSMVVARGHKRGTLYMTMSYQHTVAVVENVMEMLFGEFGTFGDGLETRNVILKTSSQLSQRPNATAKCSGQDKPLEKSTTLCPISGRCSEQTTRNMPLECAAAFCSGQMTCQKPAAALRKICPSVFTNFFPKLSWVNPCLLGRPSSVLGHYKYFLDLILGLILFSI</sequence>
<dbReference type="EnsemblPlants" id="Bo8g058480.1">
    <property type="protein sequence ID" value="Bo8g058480.1"/>
    <property type="gene ID" value="Bo8g058480"/>
</dbReference>
<dbReference type="Gramene" id="Bo8g058480.1">
    <property type="protein sequence ID" value="Bo8g058480.1"/>
    <property type="gene ID" value="Bo8g058480"/>
</dbReference>
<dbReference type="HOGENOM" id="CLU_913230_0_0_1"/>
<keyword evidence="4" id="KW-1185">Reference proteome</keyword>
<keyword evidence="1" id="KW-0479">Metal-binding</keyword>
<keyword evidence="1" id="KW-0863">Zinc-finger</keyword>
<dbReference type="InterPro" id="IPR036875">
    <property type="entry name" value="Znf_CCHC_sf"/>
</dbReference>
<dbReference type="AlphaFoldDB" id="A0A0D3DNN0"/>
<accession>A0A0D3DNN0</accession>
<evidence type="ECO:0000256" key="1">
    <source>
        <dbReference type="PROSITE-ProRule" id="PRU00047"/>
    </source>
</evidence>
<name>A0A0D3DNN0_BRAOL</name>
<protein>
    <recommendedName>
        <fullName evidence="2">CCHC-type domain-containing protein</fullName>
    </recommendedName>
</protein>
<reference evidence="3 4" key="1">
    <citation type="journal article" date="2014" name="Genome Biol.">
        <title>Transcriptome and methylome profiling reveals relics of genome dominance in the mesopolyploid Brassica oleracea.</title>
        <authorList>
            <person name="Parkin I.A."/>
            <person name="Koh C."/>
            <person name="Tang H."/>
            <person name="Robinson S.J."/>
            <person name="Kagale S."/>
            <person name="Clarke W.E."/>
            <person name="Town C.D."/>
            <person name="Nixon J."/>
            <person name="Krishnakumar V."/>
            <person name="Bidwell S.L."/>
            <person name="Denoeud F."/>
            <person name="Belcram H."/>
            <person name="Links M.G."/>
            <person name="Just J."/>
            <person name="Clarke C."/>
            <person name="Bender T."/>
            <person name="Huebert T."/>
            <person name="Mason A.S."/>
            <person name="Pires J.C."/>
            <person name="Barker G."/>
            <person name="Moore J."/>
            <person name="Walley P.G."/>
            <person name="Manoli S."/>
            <person name="Batley J."/>
            <person name="Edwards D."/>
            <person name="Nelson M.N."/>
            <person name="Wang X."/>
            <person name="Paterson A.H."/>
            <person name="King G."/>
            <person name="Bancroft I."/>
            <person name="Chalhoub B."/>
            <person name="Sharpe A.G."/>
        </authorList>
    </citation>
    <scope>NUCLEOTIDE SEQUENCE</scope>
    <source>
        <strain evidence="3 4">cv. TO1000</strain>
    </source>
</reference>
<organism evidence="3 4">
    <name type="scientific">Brassica oleracea var. oleracea</name>
    <dbReference type="NCBI Taxonomy" id="109376"/>
    <lineage>
        <taxon>Eukaryota</taxon>
        <taxon>Viridiplantae</taxon>
        <taxon>Streptophyta</taxon>
        <taxon>Embryophyta</taxon>
        <taxon>Tracheophyta</taxon>
        <taxon>Spermatophyta</taxon>
        <taxon>Magnoliopsida</taxon>
        <taxon>eudicotyledons</taxon>
        <taxon>Gunneridae</taxon>
        <taxon>Pentapetalae</taxon>
        <taxon>rosids</taxon>
        <taxon>malvids</taxon>
        <taxon>Brassicales</taxon>
        <taxon>Brassicaceae</taxon>
        <taxon>Brassiceae</taxon>
        <taxon>Brassica</taxon>
    </lineage>
</organism>
<dbReference type="SMART" id="SM00343">
    <property type="entry name" value="ZnF_C2HC"/>
    <property type="match status" value="1"/>
</dbReference>